<dbReference type="CDD" id="cd00075">
    <property type="entry name" value="HATPase"/>
    <property type="match status" value="1"/>
</dbReference>
<dbReference type="Pfam" id="PF08521">
    <property type="entry name" value="2CSK_N"/>
    <property type="match status" value="1"/>
</dbReference>
<keyword evidence="15" id="KW-1185">Reference proteome</keyword>
<evidence type="ECO:0000256" key="7">
    <source>
        <dbReference type="ARBA" id="ARBA00022777"/>
    </source>
</evidence>
<keyword evidence="14" id="KW-0614">Plasmid</keyword>
<dbReference type="Proteomes" id="UP000094969">
    <property type="component" value="Plasmid unnamed1"/>
</dbReference>
<dbReference type="InterPro" id="IPR036890">
    <property type="entry name" value="HATPase_C_sf"/>
</dbReference>
<dbReference type="SUPFAM" id="SSF47384">
    <property type="entry name" value="Homodimeric domain of signal transducing histidine kinase"/>
    <property type="match status" value="1"/>
</dbReference>
<evidence type="ECO:0000256" key="10">
    <source>
        <dbReference type="ARBA" id="ARBA00023136"/>
    </source>
</evidence>
<dbReference type="PROSITE" id="PS50885">
    <property type="entry name" value="HAMP"/>
    <property type="match status" value="1"/>
</dbReference>
<geneLocation type="plasmid" evidence="14 15">
    <name>unnamed1</name>
</geneLocation>
<comment type="subcellular location">
    <subcellularLocation>
        <location evidence="2">Membrane</location>
    </subcellularLocation>
</comment>
<protein>
    <recommendedName>
        <fullName evidence="3">histidine kinase</fullName>
        <ecNumber evidence="3">2.7.13.3</ecNumber>
    </recommendedName>
</protein>
<sequence length="467" mass="50872">MSRRETYSIRARLFGRLMPAFLALGLGLFYYLHFHAQRASERSFDHLLAASALSIADAIQYDDGVPTVDLTHSSLTIIASRTTNRIFYRVTAPDGSLITGYPELATKAPPAASAAPQFVDGTFLGVPVRICTLGRFISGGRQSGWVTVVVAETNEEQEQFSAELLRLSFGPAAGIMLLAMALIWLAVRSALRPLDAIERAIVANDAANLQPLDVPVPQEIHHLVAALNSLIGRLISLLARMQNFVAESAHQIRTPLSNLRAQVEMAVDETDRGSIRDQLRSIHRNAVVVSRLADQLLADTMVAHRAEISSLAPTDLLELVELAIDEFSDRTGMKVKLRIETLEAPPYILSDGLMLTEAFRNLLDNALKYAGRAEPTTVRLVSEAGQAVLSVEDRGPGIAADERPSITERFVRGSRSGDTPGSGLGLSIVANVIRHHHAILTFEDRKGGGLVVKMTFPLSRFPEEHAP</sequence>
<name>A0A1D7UCC8_9HYPH</name>
<evidence type="ECO:0000256" key="3">
    <source>
        <dbReference type="ARBA" id="ARBA00012438"/>
    </source>
</evidence>
<evidence type="ECO:0000256" key="1">
    <source>
        <dbReference type="ARBA" id="ARBA00000085"/>
    </source>
</evidence>
<dbReference type="GO" id="GO:0005886">
    <property type="term" value="C:plasma membrane"/>
    <property type="evidence" value="ECO:0007669"/>
    <property type="project" value="TreeGrafter"/>
</dbReference>
<dbReference type="Gene3D" id="1.10.287.130">
    <property type="match status" value="1"/>
</dbReference>
<dbReference type="InterPro" id="IPR013727">
    <property type="entry name" value="2CSK_N"/>
</dbReference>
<dbReference type="InterPro" id="IPR036097">
    <property type="entry name" value="HisK_dim/P_sf"/>
</dbReference>
<dbReference type="SMART" id="SM00388">
    <property type="entry name" value="HisKA"/>
    <property type="match status" value="1"/>
</dbReference>
<dbReference type="KEGG" id="bvv:BHK69_30470"/>
<dbReference type="Gene3D" id="3.30.565.10">
    <property type="entry name" value="Histidine kinase-like ATPase, C-terminal domain"/>
    <property type="match status" value="1"/>
</dbReference>
<evidence type="ECO:0000256" key="11">
    <source>
        <dbReference type="SAM" id="Phobius"/>
    </source>
</evidence>
<dbReference type="GO" id="GO:0000155">
    <property type="term" value="F:phosphorelay sensor kinase activity"/>
    <property type="evidence" value="ECO:0007669"/>
    <property type="project" value="InterPro"/>
</dbReference>
<evidence type="ECO:0000259" key="13">
    <source>
        <dbReference type="PROSITE" id="PS50885"/>
    </source>
</evidence>
<dbReference type="InterPro" id="IPR050428">
    <property type="entry name" value="TCS_sensor_his_kinase"/>
</dbReference>
<dbReference type="EMBL" id="CP017148">
    <property type="protein sequence ID" value="AOO85038.1"/>
    <property type="molecule type" value="Genomic_DNA"/>
</dbReference>
<feature type="domain" description="HAMP" evidence="13">
    <location>
        <begin position="188"/>
        <end position="239"/>
    </location>
</feature>
<gene>
    <name evidence="14" type="ORF">BHK69_30470</name>
</gene>
<feature type="domain" description="Histidine kinase" evidence="12">
    <location>
        <begin position="247"/>
        <end position="460"/>
    </location>
</feature>
<dbReference type="InterPro" id="IPR003660">
    <property type="entry name" value="HAMP_dom"/>
</dbReference>
<dbReference type="RefSeq" id="WP_069694221.1">
    <property type="nucleotide sequence ID" value="NZ_CP017148.1"/>
</dbReference>
<dbReference type="PRINTS" id="PR00344">
    <property type="entry name" value="BCTRLSENSOR"/>
</dbReference>
<organism evidence="14 15">
    <name type="scientific">Bosea vaviloviae</name>
    <dbReference type="NCBI Taxonomy" id="1526658"/>
    <lineage>
        <taxon>Bacteria</taxon>
        <taxon>Pseudomonadati</taxon>
        <taxon>Pseudomonadota</taxon>
        <taxon>Alphaproteobacteria</taxon>
        <taxon>Hyphomicrobiales</taxon>
        <taxon>Boseaceae</taxon>
        <taxon>Bosea</taxon>
    </lineage>
</organism>
<keyword evidence="10 11" id="KW-0472">Membrane</keyword>
<evidence type="ECO:0000313" key="14">
    <source>
        <dbReference type="EMBL" id="AOO85038.1"/>
    </source>
</evidence>
<dbReference type="InterPro" id="IPR004358">
    <property type="entry name" value="Sig_transdc_His_kin-like_C"/>
</dbReference>
<evidence type="ECO:0000256" key="9">
    <source>
        <dbReference type="ARBA" id="ARBA00023012"/>
    </source>
</evidence>
<keyword evidence="8 11" id="KW-1133">Transmembrane helix</keyword>
<dbReference type="PROSITE" id="PS50109">
    <property type="entry name" value="HIS_KIN"/>
    <property type="match status" value="1"/>
</dbReference>
<keyword evidence="6 11" id="KW-0812">Transmembrane</keyword>
<dbReference type="AlphaFoldDB" id="A0A1D7UCC8"/>
<dbReference type="Pfam" id="PF02518">
    <property type="entry name" value="HATPase_c"/>
    <property type="match status" value="1"/>
</dbReference>
<evidence type="ECO:0000256" key="6">
    <source>
        <dbReference type="ARBA" id="ARBA00022692"/>
    </source>
</evidence>
<keyword evidence="9" id="KW-0902">Two-component regulatory system</keyword>
<feature type="transmembrane region" description="Helical" evidence="11">
    <location>
        <begin position="13"/>
        <end position="32"/>
    </location>
</feature>
<dbReference type="EC" id="2.7.13.3" evidence="3"/>
<evidence type="ECO:0000256" key="5">
    <source>
        <dbReference type="ARBA" id="ARBA00022679"/>
    </source>
</evidence>
<dbReference type="CDD" id="cd00082">
    <property type="entry name" value="HisKA"/>
    <property type="match status" value="1"/>
</dbReference>
<evidence type="ECO:0000256" key="8">
    <source>
        <dbReference type="ARBA" id="ARBA00022989"/>
    </source>
</evidence>
<dbReference type="InterPro" id="IPR003661">
    <property type="entry name" value="HisK_dim/P_dom"/>
</dbReference>
<dbReference type="SUPFAM" id="SSF55874">
    <property type="entry name" value="ATPase domain of HSP90 chaperone/DNA topoisomerase II/histidine kinase"/>
    <property type="match status" value="1"/>
</dbReference>
<dbReference type="SMART" id="SM00387">
    <property type="entry name" value="HATPase_c"/>
    <property type="match status" value="1"/>
</dbReference>
<reference evidence="14 15" key="1">
    <citation type="journal article" date="2015" name="Antonie Van Leeuwenhoek">
        <title>Bosea vaviloviae sp. nov., a new species of slow-growing rhizobia isolated from nodules of the relict species Vavilovia formosa (Stev.) Fed.</title>
        <authorList>
            <person name="Safronova V.I."/>
            <person name="Kuznetsova I.G."/>
            <person name="Sazanova A.L."/>
            <person name="Kimeklis A.K."/>
            <person name="Belimov A.A."/>
            <person name="Andronov E.E."/>
            <person name="Pinaev A.G."/>
            <person name="Chizhevskaya E.P."/>
            <person name="Pukhaev A.R."/>
            <person name="Popov K.P."/>
            <person name="Willems A."/>
            <person name="Tikhonovich I.A."/>
        </authorList>
    </citation>
    <scope>NUCLEOTIDE SEQUENCE [LARGE SCALE GENOMIC DNA]</scope>
    <source>
        <strain evidence="14 15">Vaf18</strain>
        <plasmid evidence="14">unnamed1</plasmid>
    </source>
</reference>
<dbReference type="OrthoDB" id="8673316at2"/>
<proteinExistence type="predicted"/>
<comment type="catalytic activity">
    <reaction evidence="1">
        <text>ATP + protein L-histidine = ADP + protein N-phospho-L-histidine.</text>
        <dbReference type="EC" id="2.7.13.3"/>
    </reaction>
</comment>
<evidence type="ECO:0000313" key="15">
    <source>
        <dbReference type="Proteomes" id="UP000094969"/>
    </source>
</evidence>
<keyword evidence="4" id="KW-0597">Phosphoprotein</keyword>
<keyword evidence="7" id="KW-0418">Kinase</keyword>
<keyword evidence="5" id="KW-0808">Transferase</keyword>
<evidence type="ECO:0000259" key="12">
    <source>
        <dbReference type="PROSITE" id="PS50109"/>
    </source>
</evidence>
<dbReference type="InterPro" id="IPR003594">
    <property type="entry name" value="HATPase_dom"/>
</dbReference>
<evidence type="ECO:0000256" key="4">
    <source>
        <dbReference type="ARBA" id="ARBA00022553"/>
    </source>
</evidence>
<dbReference type="Pfam" id="PF00512">
    <property type="entry name" value="HisKA"/>
    <property type="match status" value="1"/>
</dbReference>
<evidence type="ECO:0000256" key="2">
    <source>
        <dbReference type="ARBA" id="ARBA00004370"/>
    </source>
</evidence>
<dbReference type="InterPro" id="IPR005467">
    <property type="entry name" value="His_kinase_dom"/>
</dbReference>
<dbReference type="PANTHER" id="PTHR45436:SF1">
    <property type="entry name" value="SENSOR PROTEIN QSEC"/>
    <property type="match status" value="1"/>
</dbReference>
<dbReference type="PANTHER" id="PTHR45436">
    <property type="entry name" value="SENSOR HISTIDINE KINASE YKOH"/>
    <property type="match status" value="1"/>
</dbReference>
<accession>A0A1D7UCC8</accession>